<dbReference type="PANTHER" id="PTHR42704">
    <property type="entry name" value="RIBULOSE BISPHOSPHATE CARBOXYLASE"/>
    <property type="match status" value="1"/>
</dbReference>
<evidence type="ECO:0000259" key="1">
    <source>
        <dbReference type="Pfam" id="PF00016"/>
    </source>
</evidence>
<proteinExistence type="predicted"/>
<evidence type="ECO:0000313" key="3">
    <source>
        <dbReference type="Proteomes" id="UP001372338"/>
    </source>
</evidence>
<protein>
    <recommendedName>
        <fullName evidence="1">Ribulose bisphosphate carboxylase large subunit C-terminal domain-containing protein</fullName>
    </recommendedName>
</protein>
<gene>
    <name evidence="2" type="ORF">RIF29_47438</name>
</gene>
<dbReference type="PANTHER" id="PTHR42704:SF16">
    <property type="entry name" value="RIBULOSE BISPHOSPHATE CARBOXYLASE LARGE CHAIN"/>
    <property type="match status" value="1"/>
</dbReference>
<comment type="caution">
    <text evidence="2">The sequence shown here is derived from an EMBL/GenBank/DDBJ whole genome shotgun (WGS) entry which is preliminary data.</text>
</comment>
<dbReference type="InterPro" id="IPR036376">
    <property type="entry name" value="RuBisCO_lsu_C_sf"/>
</dbReference>
<dbReference type="Pfam" id="PF00016">
    <property type="entry name" value="RuBisCO_large"/>
    <property type="match status" value="1"/>
</dbReference>
<dbReference type="InterPro" id="IPR000685">
    <property type="entry name" value="RuBisCO_lsu_C"/>
</dbReference>
<dbReference type="EMBL" id="JAYWIO010000084">
    <property type="protein sequence ID" value="KAK7233549.1"/>
    <property type="molecule type" value="Genomic_DNA"/>
</dbReference>
<feature type="domain" description="Ribulose bisphosphate carboxylase large subunit C-terminal" evidence="1">
    <location>
        <begin position="42"/>
        <end position="150"/>
    </location>
</feature>
<name>A0AAN9HHA5_CROPI</name>
<organism evidence="2 3">
    <name type="scientific">Crotalaria pallida</name>
    <name type="common">Smooth rattlebox</name>
    <name type="synonym">Crotalaria striata</name>
    <dbReference type="NCBI Taxonomy" id="3830"/>
    <lineage>
        <taxon>Eukaryota</taxon>
        <taxon>Viridiplantae</taxon>
        <taxon>Streptophyta</taxon>
        <taxon>Embryophyta</taxon>
        <taxon>Tracheophyta</taxon>
        <taxon>Spermatophyta</taxon>
        <taxon>Magnoliopsida</taxon>
        <taxon>eudicotyledons</taxon>
        <taxon>Gunneridae</taxon>
        <taxon>Pentapetalae</taxon>
        <taxon>rosids</taxon>
        <taxon>fabids</taxon>
        <taxon>Fabales</taxon>
        <taxon>Fabaceae</taxon>
        <taxon>Papilionoideae</taxon>
        <taxon>50 kb inversion clade</taxon>
        <taxon>genistoids sensu lato</taxon>
        <taxon>core genistoids</taxon>
        <taxon>Crotalarieae</taxon>
        <taxon>Crotalaria</taxon>
    </lineage>
</organism>
<evidence type="ECO:0000313" key="2">
    <source>
        <dbReference type="EMBL" id="KAK7233549.1"/>
    </source>
</evidence>
<dbReference type="GO" id="GO:0000287">
    <property type="term" value="F:magnesium ion binding"/>
    <property type="evidence" value="ECO:0007669"/>
    <property type="project" value="InterPro"/>
</dbReference>
<reference evidence="2 3" key="1">
    <citation type="submission" date="2024-01" db="EMBL/GenBank/DDBJ databases">
        <title>The genomes of 5 underutilized Papilionoideae crops provide insights into root nodulation and disease resistanc.</title>
        <authorList>
            <person name="Yuan L."/>
        </authorList>
    </citation>
    <scope>NUCLEOTIDE SEQUENCE [LARGE SCALE GENOMIC DNA]</scope>
    <source>
        <strain evidence="2">ZHUSHIDOU_FW_LH</strain>
        <tissue evidence="2">Leaf</tissue>
    </source>
</reference>
<dbReference type="Gene3D" id="3.20.20.110">
    <property type="entry name" value="Ribulose bisphosphate carboxylase, large subunit, C-terminal domain"/>
    <property type="match status" value="2"/>
</dbReference>
<accession>A0AAN9HHA5</accession>
<dbReference type="GO" id="GO:0016984">
    <property type="term" value="F:ribulose-bisphosphate carboxylase activity"/>
    <property type="evidence" value="ECO:0007669"/>
    <property type="project" value="InterPro"/>
</dbReference>
<dbReference type="InterPro" id="IPR033966">
    <property type="entry name" value="RuBisCO"/>
</dbReference>
<dbReference type="AlphaFoldDB" id="A0AAN9HHA5"/>
<dbReference type="SUPFAM" id="SSF51649">
    <property type="entry name" value="RuBisCo, C-terminal domain"/>
    <property type="match status" value="1"/>
</dbReference>
<keyword evidence="3" id="KW-1185">Reference proteome</keyword>
<dbReference type="Proteomes" id="UP001372338">
    <property type="component" value="Unassembled WGS sequence"/>
</dbReference>
<sequence length="164" mass="18010">MHDYLTGGFTANTSLAHYCRDNGLLLHIHRAMHAVIDRQKNHGKLEGEREITLGFVDLLRDDFVEKDRSRGIYFTQDWVSLPGVLPVASGGIHVWHMPALTEIFGDDSVLQFGGGTLGQPWGNAPGAVANRVALEACVQARNEGRDLAREVIKLSVRLANGVLN</sequence>